<protein>
    <submittedName>
        <fullName evidence="1">Uncharacterized protein</fullName>
    </submittedName>
</protein>
<dbReference type="Proteomes" id="UP001597319">
    <property type="component" value="Unassembled WGS sequence"/>
</dbReference>
<evidence type="ECO:0000313" key="2">
    <source>
        <dbReference type="Proteomes" id="UP001597319"/>
    </source>
</evidence>
<dbReference type="EMBL" id="JBHULE010000019">
    <property type="protein sequence ID" value="MFD2562888.1"/>
    <property type="molecule type" value="Genomic_DNA"/>
</dbReference>
<reference evidence="2" key="1">
    <citation type="journal article" date="2019" name="Int. J. Syst. Evol. Microbiol.">
        <title>The Global Catalogue of Microorganisms (GCM) 10K type strain sequencing project: providing services to taxonomists for standard genome sequencing and annotation.</title>
        <authorList>
            <consortium name="The Broad Institute Genomics Platform"/>
            <consortium name="The Broad Institute Genome Sequencing Center for Infectious Disease"/>
            <person name="Wu L."/>
            <person name="Ma J."/>
        </authorList>
    </citation>
    <scope>NUCLEOTIDE SEQUENCE [LARGE SCALE GENOMIC DNA]</scope>
    <source>
        <strain evidence="2">KCTC 52274</strain>
    </source>
</reference>
<evidence type="ECO:0000313" key="1">
    <source>
        <dbReference type="EMBL" id="MFD2562888.1"/>
    </source>
</evidence>
<gene>
    <name evidence="1" type="ORF">ACFSR1_09450</name>
</gene>
<accession>A0ABW5LGI1</accession>
<keyword evidence="2" id="KW-1185">Reference proteome</keyword>
<proteinExistence type="predicted"/>
<comment type="caution">
    <text evidence="1">The sequence shown here is derived from an EMBL/GenBank/DDBJ whole genome shotgun (WGS) entry which is preliminary data.</text>
</comment>
<sequence length="162" mass="19297">MKNHFEIREIKKDDKRINFDFFIDGKALSKSLNISRFDLAYCDFDLDIIEIDIAKFPKYDRTKVNKNAVAQFLGNNEPCNQFDTNRMVLYRCHCGSDYCGVISFNLVKQDDVIVWKEITYEDDDFEYGKEIENSGIKPITELKFARREYELEFENYLKKYCV</sequence>
<organism evidence="1 2">
    <name type="scientific">Aquimarina rubra</name>
    <dbReference type="NCBI Taxonomy" id="1920033"/>
    <lineage>
        <taxon>Bacteria</taxon>
        <taxon>Pseudomonadati</taxon>
        <taxon>Bacteroidota</taxon>
        <taxon>Flavobacteriia</taxon>
        <taxon>Flavobacteriales</taxon>
        <taxon>Flavobacteriaceae</taxon>
        <taxon>Aquimarina</taxon>
    </lineage>
</organism>
<name>A0ABW5LGI1_9FLAO</name>
<dbReference type="RefSeq" id="WP_378291863.1">
    <property type="nucleotide sequence ID" value="NZ_JBHULE010000019.1"/>
</dbReference>